<accession>A0A7W5H716</accession>
<dbReference type="EMBL" id="JACHXU010000013">
    <property type="protein sequence ID" value="MBB3207999.1"/>
    <property type="molecule type" value="Genomic_DNA"/>
</dbReference>
<evidence type="ECO:0000313" key="1">
    <source>
        <dbReference type="EMBL" id="MBB3207999.1"/>
    </source>
</evidence>
<reference evidence="1 2" key="1">
    <citation type="submission" date="2020-08" db="EMBL/GenBank/DDBJ databases">
        <title>Genomic Encyclopedia of Type Strains, Phase III (KMG-III): the genomes of soil and plant-associated and newly described type strains.</title>
        <authorList>
            <person name="Whitman W."/>
        </authorList>
    </citation>
    <scope>NUCLEOTIDE SEQUENCE [LARGE SCALE GENOMIC DNA]</scope>
    <source>
        <strain evidence="1 2">CECT 8075</strain>
    </source>
</reference>
<dbReference type="Proteomes" id="UP000536179">
    <property type="component" value="Unassembled WGS sequence"/>
</dbReference>
<proteinExistence type="predicted"/>
<gene>
    <name evidence="1" type="ORF">FHS27_003826</name>
</gene>
<dbReference type="AlphaFoldDB" id="A0A7W5H716"/>
<dbReference type="RefSeq" id="WP_184306250.1">
    <property type="nucleotide sequence ID" value="NZ_JACHXU010000013.1"/>
</dbReference>
<sequence>MAKCDQGYLCEVCGDEVTSIVESDLYLRYVLGQLDAEKLHVSPERHLRCNPVLAQYIEDERFEMIFIDSEFDRRQLDAKYVAEQTTRVSRAYRRLREIAESETPISLLEYPIKD</sequence>
<organism evidence="1 2">
    <name type="scientific">Aporhodopirellula rubra</name>
    <dbReference type="NCBI Taxonomy" id="980271"/>
    <lineage>
        <taxon>Bacteria</taxon>
        <taxon>Pseudomonadati</taxon>
        <taxon>Planctomycetota</taxon>
        <taxon>Planctomycetia</taxon>
        <taxon>Pirellulales</taxon>
        <taxon>Pirellulaceae</taxon>
        <taxon>Aporhodopirellula</taxon>
    </lineage>
</organism>
<comment type="caution">
    <text evidence="1">The sequence shown here is derived from an EMBL/GenBank/DDBJ whole genome shotgun (WGS) entry which is preliminary data.</text>
</comment>
<keyword evidence="2" id="KW-1185">Reference proteome</keyword>
<evidence type="ECO:0000313" key="2">
    <source>
        <dbReference type="Proteomes" id="UP000536179"/>
    </source>
</evidence>
<name>A0A7W5H716_9BACT</name>
<protein>
    <submittedName>
        <fullName evidence="1">Uncharacterized protein</fullName>
    </submittedName>
</protein>